<accession>A0A918I7W1</accession>
<dbReference type="EMBL" id="BMTD01000001">
    <property type="protein sequence ID" value="GGU79056.1"/>
    <property type="molecule type" value="Genomic_DNA"/>
</dbReference>
<dbReference type="AlphaFoldDB" id="A0A918I7W1"/>
<evidence type="ECO:0000313" key="1">
    <source>
        <dbReference type="EMBL" id="GGU79056.1"/>
    </source>
</evidence>
<comment type="caution">
    <text evidence="1">The sequence shown here is derived from an EMBL/GenBank/DDBJ whole genome shotgun (WGS) entry which is preliminary data.</text>
</comment>
<reference evidence="1" key="1">
    <citation type="journal article" date="2014" name="Int. J. Syst. Evol. Microbiol.">
        <title>Complete genome sequence of Corynebacterium casei LMG S-19264T (=DSM 44701T), isolated from a smear-ripened cheese.</title>
        <authorList>
            <consortium name="US DOE Joint Genome Institute (JGI-PGF)"/>
            <person name="Walter F."/>
            <person name="Albersmeier A."/>
            <person name="Kalinowski J."/>
            <person name="Ruckert C."/>
        </authorList>
    </citation>
    <scope>NUCLEOTIDE SEQUENCE</scope>
    <source>
        <strain evidence="1">JCM 4369</strain>
    </source>
</reference>
<dbReference type="Proteomes" id="UP000618795">
    <property type="component" value="Unassembled WGS sequence"/>
</dbReference>
<organism evidence="1 2">
    <name type="scientific">Streptomyces filipinensis</name>
    <dbReference type="NCBI Taxonomy" id="66887"/>
    <lineage>
        <taxon>Bacteria</taxon>
        <taxon>Bacillati</taxon>
        <taxon>Actinomycetota</taxon>
        <taxon>Actinomycetes</taxon>
        <taxon>Kitasatosporales</taxon>
        <taxon>Streptomycetaceae</taxon>
        <taxon>Streptomyces</taxon>
    </lineage>
</organism>
<keyword evidence="2" id="KW-1185">Reference proteome</keyword>
<proteinExistence type="predicted"/>
<protein>
    <submittedName>
        <fullName evidence="1">Uncharacterized protein</fullName>
    </submittedName>
</protein>
<reference evidence="1" key="2">
    <citation type="submission" date="2020-09" db="EMBL/GenBank/DDBJ databases">
        <authorList>
            <person name="Sun Q."/>
            <person name="Ohkuma M."/>
        </authorList>
    </citation>
    <scope>NUCLEOTIDE SEQUENCE</scope>
    <source>
        <strain evidence="1">JCM 4369</strain>
    </source>
</reference>
<gene>
    <name evidence="1" type="ORF">GCM10010260_09500</name>
</gene>
<evidence type="ECO:0000313" key="2">
    <source>
        <dbReference type="Proteomes" id="UP000618795"/>
    </source>
</evidence>
<name>A0A918I7W1_9ACTN</name>
<sequence>MLLDLGLGDAEAAADVHADSPPDGITVSTAIPLSGEANLTLSIPPDPQKEEGRGSCVIRAPSDAHWSRYISATRNARSSDWLRFSRGSQAVS</sequence>